<feature type="domain" description="Glycosyl transferase family 1" evidence="2">
    <location>
        <begin position="241"/>
        <end position="376"/>
    </location>
</feature>
<dbReference type="EMBL" id="FNBH01000005">
    <property type="protein sequence ID" value="SDG59082.1"/>
    <property type="molecule type" value="Genomic_DNA"/>
</dbReference>
<protein>
    <submittedName>
        <fullName evidence="3">Glycosyltransferase involved in cell wall bisynthesis</fullName>
    </submittedName>
</protein>
<dbReference type="Pfam" id="PF00534">
    <property type="entry name" value="Glycos_transf_1"/>
    <property type="match status" value="1"/>
</dbReference>
<dbReference type="GO" id="GO:0009103">
    <property type="term" value="P:lipopolysaccharide biosynthetic process"/>
    <property type="evidence" value="ECO:0007669"/>
    <property type="project" value="TreeGrafter"/>
</dbReference>
<dbReference type="OrthoDB" id="502646at2"/>
<dbReference type="PANTHER" id="PTHR46401">
    <property type="entry name" value="GLYCOSYLTRANSFERASE WBBK-RELATED"/>
    <property type="match status" value="1"/>
</dbReference>
<dbReference type="STRING" id="454006.SAMN05421825_3631"/>
<dbReference type="CDD" id="cd03801">
    <property type="entry name" value="GT4_PimA-like"/>
    <property type="match status" value="1"/>
</dbReference>
<dbReference type="RefSeq" id="WP_089874962.1">
    <property type="nucleotide sequence ID" value="NZ_FNBH01000005.1"/>
</dbReference>
<keyword evidence="4" id="KW-1185">Reference proteome</keyword>
<name>A0A1G7VGX4_9FLAO</name>
<dbReference type="PANTHER" id="PTHR46401:SF2">
    <property type="entry name" value="GLYCOSYLTRANSFERASE WBBK-RELATED"/>
    <property type="match status" value="1"/>
</dbReference>
<reference evidence="4" key="1">
    <citation type="submission" date="2016-10" db="EMBL/GenBank/DDBJ databases">
        <authorList>
            <person name="Varghese N."/>
            <person name="Submissions S."/>
        </authorList>
    </citation>
    <scope>NUCLEOTIDE SEQUENCE [LARGE SCALE GENOMIC DNA]</scope>
    <source>
        <strain evidence="4">DSM 19684</strain>
    </source>
</reference>
<evidence type="ECO:0000256" key="1">
    <source>
        <dbReference type="ARBA" id="ARBA00022679"/>
    </source>
</evidence>
<dbReference type="InterPro" id="IPR001296">
    <property type="entry name" value="Glyco_trans_1"/>
</dbReference>
<dbReference type="Gene3D" id="3.40.50.2000">
    <property type="entry name" value="Glycogen Phosphorylase B"/>
    <property type="match status" value="2"/>
</dbReference>
<dbReference type="Proteomes" id="UP000199203">
    <property type="component" value="Unassembled WGS sequence"/>
</dbReference>
<sequence>MKEKIAIVVQRYGLEINGGAELHARLLAEKLSPLYNTEVITTCAIEYEFWDNYYPEGTELINDIKVRRFKTLKKDLKRFNQLSKIVQNIYRYSTKNLNFLNFPYLLYKRIKYNKKAIDFNEWLEAQGPYSSDLIDFIKEKKEDYNAFIFFTYLYHPTNIGIKEIAEKSILIPTAHDEPQFYLDGYAQLFSSPKFIFYNTQTEKDLVEKVYPQTKKIESEIAGIGFDDYDTTTSKLPEYLSPKKYFIYIGRIVEDKGCVMMIEYFKNFKKANSKYLDIKLVLVGKNSLDKKTILGDDIILTGFVDHTLKNTLLANASALIMPSFYESLSLITLESMLLEVPVIVNKACEVLYSHIKKSETGKSFTNSFEFSQALIYYIEHKQNDLILEGNKAKNYVLENYSWNAIINKYNSAIKSL</sequence>
<keyword evidence="1 3" id="KW-0808">Transferase</keyword>
<gene>
    <name evidence="3" type="ORF">SAMN05421825_3631</name>
</gene>
<proteinExistence type="predicted"/>
<accession>A0A1G7VGX4</accession>
<dbReference type="AlphaFoldDB" id="A0A1G7VGX4"/>
<organism evidence="3 4">
    <name type="scientific">Epilithonimonas hungarica</name>
    <dbReference type="NCBI Taxonomy" id="454006"/>
    <lineage>
        <taxon>Bacteria</taxon>
        <taxon>Pseudomonadati</taxon>
        <taxon>Bacteroidota</taxon>
        <taxon>Flavobacteriia</taxon>
        <taxon>Flavobacteriales</taxon>
        <taxon>Weeksellaceae</taxon>
        <taxon>Chryseobacterium group</taxon>
        <taxon>Epilithonimonas</taxon>
    </lineage>
</organism>
<evidence type="ECO:0000313" key="4">
    <source>
        <dbReference type="Proteomes" id="UP000199203"/>
    </source>
</evidence>
<evidence type="ECO:0000259" key="2">
    <source>
        <dbReference type="Pfam" id="PF00534"/>
    </source>
</evidence>
<dbReference type="GO" id="GO:0016757">
    <property type="term" value="F:glycosyltransferase activity"/>
    <property type="evidence" value="ECO:0007669"/>
    <property type="project" value="InterPro"/>
</dbReference>
<dbReference type="SUPFAM" id="SSF53756">
    <property type="entry name" value="UDP-Glycosyltransferase/glycogen phosphorylase"/>
    <property type="match status" value="1"/>
</dbReference>
<evidence type="ECO:0000313" key="3">
    <source>
        <dbReference type="EMBL" id="SDG59082.1"/>
    </source>
</evidence>